<sequence length="1580" mass="171615">TAQPSPDFHYSQRLFHGPNGNVFSVLSPAHGRSCSMKPTFLCRQPRGSSSTREPRTRSSRRGGGNRCLKFHNFIPSESITSEKDDGSHDDVWKVHAECKLQEEHGTKQIMVSQWSVSSDSPSNTAAQPEPKATTSHPPPPASLDCLEEEDKGDKVHGLSPDRNYGPPGFPNPVSSSDEASKTLSGFVPTKDELFSELSSCGCDVVHADPCMVSPAPPANPSEGPPKGKSDILYGFLSKKHRRKPTQTRRVVPYKKYLSLLEDDASSAHPLDLSLKTRSRAENENSIGSVSATSGVPFMPCCSSSYTHPYPLPTQHYLPYQDVRSARGFEKSPLQVALEAPLSNPPDRRLFSALPHSSPGMAVGQHNNHMGTQLPFGYALYSTPSSSIDARLPSPSQPVYSDASSSRSALMAVLQNCRDDRNGQAGPSGISTPELHRNMRKPSQRSLIKQKLEDTFKQNGFLVKTKQVSDGDATFCKFRQLRKYTRYYLKSWHHHLPAEVHKLWKGFLPPKTLPGGSVVPLGNPSPLPKMSDVDISKLKVVELKAELQARGLDTKGNKAVLEASPTAPEECTDDSQPPSVKEEPAEAEGHSNNNNNTEEEEGACPAAAEAPPPQADAEMIQVKEEPMEVATAQVNGEQQDQAAVKTEQGSGDAPTQGEDRKRKRSRSPEQERLRAQQSYPVKVEEFPEDTFDETVVALDTYNSDLNLSIGKERFSAEPFSQLGFGLHVGGRQGHLRGAQGQGLLRDQGVLCAKVGVSDLVQITKYQDVSHLPSDEPTPNVARVGFSVESTSMQLGEEPLSYGYGGTVSLWQIDPPQWTSVSPLVASFVQDMDSDPVRMSFAKNGKDLGVAFEVAKATLGGQALFPHVLSKNCSFEVNFGQKEAPWFPLPKAYQDYSFLGCVPLDERLRGVLGPKKKADCEMIMMCGLPGCGKTTWANEYSQKQPERKYNILGTNNIIDKMKTNVYPSAQRRKMRPFEGFRRRAVVIVPTDEEFLRRCAKREKEEGKDVPDIAVLEMKVNFLNAGSFWHACPLSLSLLNEGRAACGPPQSRFRSGGGFENHRGGFGDGGRGGFRPPFRGGGFDRRRPFPRGGGPPGGGGFRGGPPRNFGPSFRGGGGGGSGMGGGGGGGGFRGGFRGGPPPMGGRGGPPRGGPPDMRRGGPPPPAPRGSWGGGGGPRHGGGGYGGRGGPPHGGHAPAPPAPQQPQQPAYGAGYGGYNQQYSSYGQQDRFSSPVPLVRCPASLLQKTPPFWGEALPSDQSFGLSFFDKMSSMASPPKKVILVTGGTGLVGKAIEKVVCDEKRPDEKWIFVSSKDADLTNKQETEALFAKHKPTHVIHLAAMVGGLFRNLKYNLDFLRNNLQINDNVLHTSYQTGVTKVVSCLSTCIFPDKTTYPIDESMIHSGPPHESNFGYSYAKRLIDVQNRAYHAQHGCRFTAVIPTNVFGPHDNFNLEDGHVLAGLISKTHTAKTFGTPLHVWGTGSPLRQFIYSLDLARLIVWVLRDYEEVEPIILSVDEADEISIRDAAALITDAFNFKGDVIFDTSKADGQFKKTASNAKLRKYLPDFKFTPITKGSPTRALLCVA</sequence>
<organism evidence="1 2">
    <name type="scientific">Ixodes persulcatus</name>
    <name type="common">Taiga tick</name>
    <dbReference type="NCBI Taxonomy" id="34615"/>
    <lineage>
        <taxon>Eukaryota</taxon>
        <taxon>Metazoa</taxon>
        <taxon>Ecdysozoa</taxon>
        <taxon>Arthropoda</taxon>
        <taxon>Chelicerata</taxon>
        <taxon>Arachnida</taxon>
        <taxon>Acari</taxon>
        <taxon>Parasitiformes</taxon>
        <taxon>Ixodida</taxon>
        <taxon>Ixodoidea</taxon>
        <taxon>Ixodidae</taxon>
        <taxon>Ixodinae</taxon>
        <taxon>Ixodes</taxon>
    </lineage>
</organism>
<keyword evidence="2" id="KW-1185">Reference proteome</keyword>
<evidence type="ECO:0000313" key="2">
    <source>
        <dbReference type="Proteomes" id="UP000805193"/>
    </source>
</evidence>
<reference evidence="1 2" key="1">
    <citation type="journal article" date="2020" name="Cell">
        <title>Large-Scale Comparative Analyses of Tick Genomes Elucidate Their Genetic Diversity and Vector Capacities.</title>
        <authorList>
            <consortium name="Tick Genome and Microbiome Consortium (TIGMIC)"/>
            <person name="Jia N."/>
            <person name="Wang J."/>
            <person name="Shi W."/>
            <person name="Du L."/>
            <person name="Sun Y."/>
            <person name="Zhan W."/>
            <person name="Jiang J.F."/>
            <person name="Wang Q."/>
            <person name="Zhang B."/>
            <person name="Ji P."/>
            <person name="Bell-Sakyi L."/>
            <person name="Cui X.M."/>
            <person name="Yuan T.T."/>
            <person name="Jiang B.G."/>
            <person name="Yang W.F."/>
            <person name="Lam T.T."/>
            <person name="Chang Q.C."/>
            <person name="Ding S.J."/>
            <person name="Wang X.J."/>
            <person name="Zhu J.G."/>
            <person name="Ruan X.D."/>
            <person name="Zhao L."/>
            <person name="Wei J.T."/>
            <person name="Ye R.Z."/>
            <person name="Que T.C."/>
            <person name="Du C.H."/>
            <person name="Zhou Y.H."/>
            <person name="Cheng J.X."/>
            <person name="Dai P.F."/>
            <person name="Guo W.B."/>
            <person name="Han X.H."/>
            <person name="Huang E.J."/>
            <person name="Li L.F."/>
            <person name="Wei W."/>
            <person name="Gao Y.C."/>
            <person name="Liu J.Z."/>
            <person name="Shao H.Z."/>
            <person name="Wang X."/>
            <person name="Wang C.C."/>
            <person name="Yang T.C."/>
            <person name="Huo Q.B."/>
            <person name="Li W."/>
            <person name="Chen H.Y."/>
            <person name="Chen S.E."/>
            <person name="Zhou L.G."/>
            <person name="Ni X.B."/>
            <person name="Tian J.H."/>
            <person name="Sheng Y."/>
            <person name="Liu T."/>
            <person name="Pan Y.S."/>
            <person name="Xia L.Y."/>
            <person name="Li J."/>
            <person name="Zhao F."/>
            <person name="Cao W.C."/>
        </authorList>
    </citation>
    <scope>NUCLEOTIDE SEQUENCE [LARGE SCALE GENOMIC DNA]</scope>
    <source>
        <strain evidence="1">Iper-2018</strain>
    </source>
</reference>
<gene>
    <name evidence="1" type="ORF">HPB47_019609</name>
</gene>
<evidence type="ECO:0000313" key="1">
    <source>
        <dbReference type="EMBL" id="KAG0433799.1"/>
    </source>
</evidence>
<feature type="non-terminal residue" evidence="1">
    <location>
        <position position="1"/>
    </location>
</feature>
<comment type="caution">
    <text evidence="1">The sequence shown here is derived from an EMBL/GenBank/DDBJ whole genome shotgun (WGS) entry which is preliminary data.</text>
</comment>
<accession>A0AC60QHT6</accession>
<dbReference type="Proteomes" id="UP000805193">
    <property type="component" value="Unassembled WGS sequence"/>
</dbReference>
<proteinExistence type="predicted"/>
<protein>
    <submittedName>
        <fullName evidence="1">Uncharacterized protein</fullName>
    </submittedName>
</protein>
<dbReference type="EMBL" id="JABSTQ010009032">
    <property type="protein sequence ID" value="KAG0433799.1"/>
    <property type="molecule type" value="Genomic_DNA"/>
</dbReference>
<name>A0AC60QHT6_IXOPE</name>